<protein>
    <submittedName>
        <fullName evidence="1">Uncharacterized protein</fullName>
    </submittedName>
</protein>
<feature type="non-terminal residue" evidence="1">
    <location>
        <position position="130"/>
    </location>
</feature>
<sequence>QATSSIADQKASSSITVFAMGAPSGATYALTGYLAKSCNTIWKLTSGPNLTVAWPQNVNTSFQGVSITTPELMQAAISATPNSIGYLPTSLGYQSGLKEVLMEVPEAAVTASQQAQQQMKRLTSRDANLT</sequence>
<gene>
    <name evidence="1" type="ORF">Vafri_13146</name>
</gene>
<dbReference type="SUPFAM" id="SSF53850">
    <property type="entry name" value="Periplasmic binding protein-like II"/>
    <property type="match status" value="1"/>
</dbReference>
<keyword evidence="2" id="KW-1185">Reference proteome</keyword>
<evidence type="ECO:0000313" key="2">
    <source>
        <dbReference type="Proteomes" id="UP000747399"/>
    </source>
</evidence>
<dbReference type="AlphaFoldDB" id="A0A8J4BFR2"/>
<dbReference type="EMBL" id="BNCO01000029">
    <property type="protein sequence ID" value="GIL57886.1"/>
    <property type="molecule type" value="Genomic_DNA"/>
</dbReference>
<dbReference type="InterPro" id="IPR050962">
    <property type="entry name" value="Phosphate-bind_PstS"/>
</dbReference>
<dbReference type="PANTHER" id="PTHR42996:SF1">
    <property type="entry name" value="PHOSPHATE-BINDING PROTEIN PSTS"/>
    <property type="match status" value="1"/>
</dbReference>
<accession>A0A8J4BFR2</accession>
<reference evidence="1" key="1">
    <citation type="journal article" date="2021" name="Proc. Natl. Acad. Sci. U.S.A.">
        <title>Three genomes in the algal genus Volvox reveal the fate of a haploid sex-determining region after a transition to homothallism.</title>
        <authorList>
            <person name="Yamamoto K."/>
            <person name="Hamaji T."/>
            <person name="Kawai-Toyooka H."/>
            <person name="Matsuzaki R."/>
            <person name="Takahashi F."/>
            <person name="Nishimura Y."/>
            <person name="Kawachi M."/>
            <person name="Noguchi H."/>
            <person name="Minakuchi Y."/>
            <person name="Umen J.G."/>
            <person name="Toyoda A."/>
            <person name="Nozaki H."/>
        </authorList>
    </citation>
    <scope>NUCLEOTIDE SEQUENCE</scope>
    <source>
        <strain evidence="1">NIES-3780</strain>
    </source>
</reference>
<proteinExistence type="predicted"/>
<feature type="non-terminal residue" evidence="1">
    <location>
        <position position="1"/>
    </location>
</feature>
<organism evidence="1 2">
    <name type="scientific">Volvox africanus</name>
    <dbReference type="NCBI Taxonomy" id="51714"/>
    <lineage>
        <taxon>Eukaryota</taxon>
        <taxon>Viridiplantae</taxon>
        <taxon>Chlorophyta</taxon>
        <taxon>core chlorophytes</taxon>
        <taxon>Chlorophyceae</taxon>
        <taxon>CS clade</taxon>
        <taxon>Chlamydomonadales</taxon>
        <taxon>Volvocaceae</taxon>
        <taxon>Volvox</taxon>
    </lineage>
</organism>
<evidence type="ECO:0000313" key="1">
    <source>
        <dbReference type="EMBL" id="GIL57886.1"/>
    </source>
</evidence>
<comment type="caution">
    <text evidence="1">The sequence shown here is derived from an EMBL/GenBank/DDBJ whole genome shotgun (WGS) entry which is preliminary data.</text>
</comment>
<dbReference type="Proteomes" id="UP000747399">
    <property type="component" value="Unassembled WGS sequence"/>
</dbReference>
<dbReference type="Gene3D" id="3.40.190.10">
    <property type="entry name" value="Periplasmic binding protein-like II"/>
    <property type="match status" value="1"/>
</dbReference>
<dbReference type="PANTHER" id="PTHR42996">
    <property type="entry name" value="PHOSPHATE-BINDING PROTEIN PSTS"/>
    <property type="match status" value="1"/>
</dbReference>
<name>A0A8J4BFR2_9CHLO</name>